<sequence>LWFDTSTIEKVVVNWGTVVGMSGSTSNTTTSITYTVLDPTKIYWTNTLSTDKLTVDLPWSGPNMILSKDWVSSWKWYWEIKMNNAGGGWDVIWVNKWPTSNTYPWTGGNGGNSFRTWDWKPFWWTTAGQSWLICNQLWDIVGFAFDADIGKIDWYVNWKKSSVSMYVPTWFTYFAWVSSNNYTFNFGQNPFAHPENIPVWFNKWLWTIN</sequence>
<protein>
    <recommendedName>
        <fullName evidence="2">GH16 domain-containing protein</fullName>
    </recommendedName>
</protein>
<evidence type="ECO:0000313" key="1">
    <source>
        <dbReference type="EMBL" id="EKD66866.1"/>
    </source>
</evidence>
<accession>K2AYP3</accession>
<proteinExistence type="predicted"/>
<feature type="non-terminal residue" evidence="1">
    <location>
        <position position="1"/>
    </location>
</feature>
<reference evidence="1" key="1">
    <citation type="journal article" date="2012" name="Science">
        <title>Fermentation, hydrogen, and sulfur metabolism in multiple uncultivated bacterial phyla.</title>
        <authorList>
            <person name="Wrighton K.C."/>
            <person name="Thomas B.C."/>
            <person name="Sharon I."/>
            <person name="Miller C.S."/>
            <person name="Castelle C.J."/>
            <person name="VerBerkmoes N.C."/>
            <person name="Wilkins M.J."/>
            <person name="Hettich R.L."/>
            <person name="Lipton M.S."/>
            <person name="Williams K.H."/>
            <person name="Long P.E."/>
            <person name="Banfield J.F."/>
        </authorList>
    </citation>
    <scope>NUCLEOTIDE SEQUENCE [LARGE SCALE GENOMIC DNA]</scope>
</reference>
<comment type="caution">
    <text evidence="1">The sequence shown here is derived from an EMBL/GenBank/DDBJ whole genome shotgun (WGS) entry which is preliminary data.</text>
</comment>
<dbReference type="AlphaFoldDB" id="K2AYP3"/>
<organism evidence="1">
    <name type="scientific">uncultured bacterium</name>
    <name type="common">gcode 4</name>
    <dbReference type="NCBI Taxonomy" id="1234023"/>
    <lineage>
        <taxon>Bacteria</taxon>
        <taxon>environmental samples</taxon>
    </lineage>
</organism>
<evidence type="ECO:0008006" key="2">
    <source>
        <dbReference type="Google" id="ProtNLM"/>
    </source>
</evidence>
<gene>
    <name evidence="1" type="ORF">ACD_49C00001G0001</name>
</gene>
<dbReference type="InterPro" id="IPR043136">
    <property type="entry name" value="B30.2/SPRY_sf"/>
</dbReference>
<dbReference type="EMBL" id="AMFJ01021587">
    <property type="protein sequence ID" value="EKD66866.1"/>
    <property type="molecule type" value="Genomic_DNA"/>
</dbReference>
<dbReference type="Gene3D" id="2.60.120.920">
    <property type="match status" value="1"/>
</dbReference>
<name>K2AYP3_9BACT</name>